<gene>
    <name evidence="6" type="ORF">DFR24_3507</name>
</gene>
<evidence type="ECO:0000256" key="4">
    <source>
        <dbReference type="SAM" id="Phobius"/>
    </source>
</evidence>
<evidence type="ECO:0000313" key="7">
    <source>
        <dbReference type="Proteomes" id="UP000295341"/>
    </source>
</evidence>
<evidence type="ECO:0000259" key="5">
    <source>
        <dbReference type="PROSITE" id="PS50850"/>
    </source>
</evidence>
<feature type="transmembrane region" description="Helical" evidence="4">
    <location>
        <begin position="256"/>
        <end position="276"/>
    </location>
</feature>
<organism evidence="6 7">
    <name type="scientific">Panacagrimonas perspica</name>
    <dbReference type="NCBI Taxonomy" id="381431"/>
    <lineage>
        <taxon>Bacteria</taxon>
        <taxon>Pseudomonadati</taxon>
        <taxon>Pseudomonadota</taxon>
        <taxon>Gammaproteobacteria</taxon>
        <taxon>Nevskiales</taxon>
        <taxon>Nevskiaceae</taxon>
        <taxon>Panacagrimonas</taxon>
    </lineage>
</organism>
<feature type="transmembrane region" description="Helical" evidence="4">
    <location>
        <begin position="221"/>
        <end position="244"/>
    </location>
</feature>
<dbReference type="AlphaFoldDB" id="A0A4R7P0B3"/>
<dbReference type="InterPro" id="IPR011701">
    <property type="entry name" value="MFS"/>
</dbReference>
<keyword evidence="3 4" id="KW-0472">Membrane</keyword>
<evidence type="ECO:0000256" key="2">
    <source>
        <dbReference type="ARBA" id="ARBA00022989"/>
    </source>
</evidence>
<accession>A0A4R7P0B3</accession>
<dbReference type="SUPFAM" id="SSF103473">
    <property type="entry name" value="MFS general substrate transporter"/>
    <property type="match status" value="1"/>
</dbReference>
<evidence type="ECO:0000256" key="3">
    <source>
        <dbReference type="ARBA" id="ARBA00023136"/>
    </source>
</evidence>
<name>A0A4R7P0B3_9GAMM</name>
<dbReference type="GO" id="GO:0022857">
    <property type="term" value="F:transmembrane transporter activity"/>
    <property type="evidence" value="ECO:0007669"/>
    <property type="project" value="InterPro"/>
</dbReference>
<reference evidence="6 7" key="1">
    <citation type="submission" date="2019-03" db="EMBL/GenBank/DDBJ databases">
        <title>Genomic Encyclopedia of Type Strains, Phase IV (KMG-IV): sequencing the most valuable type-strain genomes for metagenomic binning, comparative biology and taxonomic classification.</title>
        <authorList>
            <person name="Goeker M."/>
        </authorList>
    </citation>
    <scope>NUCLEOTIDE SEQUENCE [LARGE SCALE GENOMIC DNA]</scope>
    <source>
        <strain evidence="6 7">DSM 26377</strain>
    </source>
</reference>
<dbReference type="Pfam" id="PF07690">
    <property type="entry name" value="MFS_1"/>
    <property type="match status" value="1"/>
</dbReference>
<protein>
    <submittedName>
        <fullName evidence="6">Putative MFS family arabinose efflux permease</fullName>
    </submittedName>
</protein>
<dbReference type="Proteomes" id="UP000295341">
    <property type="component" value="Unassembled WGS sequence"/>
</dbReference>
<dbReference type="PROSITE" id="PS50850">
    <property type="entry name" value="MFS"/>
    <property type="match status" value="1"/>
</dbReference>
<dbReference type="Gene3D" id="1.20.1250.20">
    <property type="entry name" value="MFS general substrate transporter like domains"/>
    <property type="match status" value="1"/>
</dbReference>
<evidence type="ECO:0000256" key="1">
    <source>
        <dbReference type="ARBA" id="ARBA00022692"/>
    </source>
</evidence>
<dbReference type="RefSeq" id="WP_210772544.1">
    <property type="nucleotide sequence ID" value="NZ_MWIN01000019.1"/>
</dbReference>
<feature type="transmembrane region" description="Helical" evidence="4">
    <location>
        <begin position="86"/>
        <end position="104"/>
    </location>
</feature>
<feature type="transmembrane region" description="Helical" evidence="4">
    <location>
        <begin position="344"/>
        <end position="366"/>
    </location>
</feature>
<keyword evidence="7" id="KW-1185">Reference proteome</keyword>
<keyword evidence="1 4" id="KW-0812">Transmembrane</keyword>
<feature type="transmembrane region" description="Helical" evidence="4">
    <location>
        <begin position="174"/>
        <end position="193"/>
    </location>
</feature>
<feature type="transmembrane region" description="Helical" evidence="4">
    <location>
        <begin position="54"/>
        <end position="74"/>
    </location>
</feature>
<keyword evidence="2 4" id="KW-1133">Transmembrane helix</keyword>
<feature type="transmembrane region" description="Helical" evidence="4">
    <location>
        <begin position="116"/>
        <end position="137"/>
    </location>
</feature>
<dbReference type="GO" id="GO:0005886">
    <property type="term" value="C:plasma membrane"/>
    <property type="evidence" value="ECO:0007669"/>
    <property type="project" value="TreeGrafter"/>
</dbReference>
<dbReference type="PANTHER" id="PTHR23521">
    <property type="entry name" value="TRANSPORTER MFS SUPERFAMILY"/>
    <property type="match status" value="1"/>
</dbReference>
<dbReference type="EMBL" id="SOBT01000010">
    <property type="protein sequence ID" value="TDU26481.1"/>
    <property type="molecule type" value="Genomic_DNA"/>
</dbReference>
<dbReference type="PANTHER" id="PTHR23521:SF3">
    <property type="entry name" value="MFS TRANSPORTER"/>
    <property type="match status" value="1"/>
</dbReference>
<feature type="transmembrane region" description="Helical" evidence="4">
    <location>
        <begin position="12"/>
        <end position="34"/>
    </location>
</feature>
<feature type="domain" description="Major facilitator superfamily (MFS) profile" evidence="5">
    <location>
        <begin position="1"/>
        <end position="402"/>
    </location>
</feature>
<evidence type="ECO:0000313" key="6">
    <source>
        <dbReference type="EMBL" id="TDU26481.1"/>
    </source>
</evidence>
<proteinExistence type="predicted"/>
<sequence>MIQPRTSISLSGPTTATVIPIVVVAQLACTSLWFAGNAVLPDIQMLWQLPAASAGMILSAVQAGFVVGTLLFAVYSLSDRFRASTVFLACAVLGALSNLAIATVCDDVASLMAARFLTGFFLAGIYPVGMKIAASWCAGGLGKALGYLVGALVLGTALPYFIRGLGADLPWASVVVTCSIVSVLGGLAIYFWVPSGPYLPARSPFDLSALPKIFRSKDLRAAAFGYFGHMWELYALWAFVPLIFRHYAERNGLAGFNVALASSLMIGAGAIGCILGGELVQRFGSARVALTQLLTSGLLCVLSVFIFEAPPLVFFALLGLWGMTVAGDSPQFSSLVGANAPRAYVGTAFTIVNCIGFSITAVSIHLLGYLSTRVPTEYLFLALAPGPLVGLTSAGALLRRRNVAAANAQQQEKSP</sequence>
<feature type="transmembrane region" description="Helical" evidence="4">
    <location>
        <begin position="144"/>
        <end position="162"/>
    </location>
</feature>
<dbReference type="InterPro" id="IPR036259">
    <property type="entry name" value="MFS_trans_sf"/>
</dbReference>
<comment type="caution">
    <text evidence="6">The sequence shown here is derived from an EMBL/GenBank/DDBJ whole genome shotgun (WGS) entry which is preliminary data.</text>
</comment>
<feature type="transmembrane region" description="Helical" evidence="4">
    <location>
        <begin position="378"/>
        <end position="398"/>
    </location>
</feature>
<dbReference type="InterPro" id="IPR020846">
    <property type="entry name" value="MFS_dom"/>
</dbReference>